<accession>A0A3M2S9E4</accession>
<evidence type="ECO:0000313" key="3">
    <source>
        <dbReference type="Proteomes" id="UP000277212"/>
    </source>
</evidence>
<dbReference type="EMBL" id="NKUJ01000092">
    <property type="protein sequence ID" value="RMJ14136.1"/>
    <property type="molecule type" value="Genomic_DNA"/>
</dbReference>
<name>A0A3M2S9E4_9HYPO</name>
<dbReference type="Proteomes" id="UP000277212">
    <property type="component" value="Unassembled WGS sequence"/>
</dbReference>
<dbReference type="AlphaFoldDB" id="A0A3M2S9E4"/>
<proteinExistence type="predicted"/>
<gene>
    <name evidence="2" type="ORF">CDV36_006198</name>
</gene>
<comment type="caution">
    <text evidence="2">The sequence shown here is derived from an EMBL/GenBank/DDBJ whole genome shotgun (WGS) entry which is preliminary data.</text>
</comment>
<keyword evidence="3" id="KW-1185">Reference proteome</keyword>
<dbReference type="OrthoDB" id="10298566at2759"/>
<keyword evidence="1" id="KW-0812">Transmembrane</keyword>
<protein>
    <submittedName>
        <fullName evidence="2">Uncharacterized protein</fullName>
    </submittedName>
</protein>
<feature type="transmembrane region" description="Helical" evidence="1">
    <location>
        <begin position="20"/>
        <end position="43"/>
    </location>
</feature>
<reference evidence="2 3" key="1">
    <citation type="submission" date="2017-06" db="EMBL/GenBank/DDBJ databases">
        <title>Comparative genomic analysis of Ambrosia Fusariam Clade fungi.</title>
        <authorList>
            <person name="Stajich J.E."/>
            <person name="Carrillo J."/>
            <person name="Kijimoto T."/>
            <person name="Eskalen A."/>
            <person name="O'Donnell K."/>
            <person name="Kasson M."/>
        </authorList>
    </citation>
    <scope>NUCLEOTIDE SEQUENCE [LARGE SCALE GENOMIC DNA]</scope>
    <source>
        <strain evidence="2">UCR3666</strain>
    </source>
</reference>
<organism evidence="2 3">
    <name type="scientific">Fusarium kuroshium</name>
    <dbReference type="NCBI Taxonomy" id="2010991"/>
    <lineage>
        <taxon>Eukaryota</taxon>
        <taxon>Fungi</taxon>
        <taxon>Dikarya</taxon>
        <taxon>Ascomycota</taxon>
        <taxon>Pezizomycotina</taxon>
        <taxon>Sordariomycetes</taxon>
        <taxon>Hypocreomycetidae</taxon>
        <taxon>Hypocreales</taxon>
        <taxon>Nectriaceae</taxon>
        <taxon>Fusarium</taxon>
        <taxon>Fusarium solani species complex</taxon>
    </lineage>
</organism>
<evidence type="ECO:0000313" key="2">
    <source>
        <dbReference type="EMBL" id="RMJ14136.1"/>
    </source>
</evidence>
<sequence>MSNCTRPGRRPSPRCTPAVLQILQCRLTANTALFITLLLSLLFRKRRCAVLSALFPPFLPLESWIHPVQSSIVKAPKSPLLS</sequence>
<keyword evidence="1" id="KW-1133">Transmembrane helix</keyword>
<keyword evidence="1" id="KW-0472">Membrane</keyword>
<evidence type="ECO:0000256" key="1">
    <source>
        <dbReference type="SAM" id="Phobius"/>
    </source>
</evidence>